<dbReference type="PROSITE" id="PS51420">
    <property type="entry name" value="RHO"/>
    <property type="match status" value="1"/>
</dbReference>
<dbReference type="STRING" id="1173061.A0A0J9XL35"/>
<organism evidence="5 6">
    <name type="scientific">Geotrichum candidum</name>
    <name type="common">Oospora lactis</name>
    <name type="synonym">Dipodascus geotrichum</name>
    <dbReference type="NCBI Taxonomy" id="1173061"/>
    <lineage>
        <taxon>Eukaryota</taxon>
        <taxon>Fungi</taxon>
        <taxon>Dikarya</taxon>
        <taxon>Ascomycota</taxon>
        <taxon>Saccharomycotina</taxon>
        <taxon>Dipodascomycetes</taxon>
        <taxon>Dipodascales</taxon>
        <taxon>Dipodascaceae</taxon>
        <taxon>Geotrichum</taxon>
    </lineage>
</organism>
<dbReference type="PROSITE" id="PS51421">
    <property type="entry name" value="RAS"/>
    <property type="match status" value="1"/>
</dbReference>
<dbReference type="PRINTS" id="PR00449">
    <property type="entry name" value="RASTRNSFRMNG"/>
</dbReference>
<dbReference type="Proteomes" id="UP000242525">
    <property type="component" value="Unassembled WGS sequence"/>
</dbReference>
<feature type="compositionally biased region" description="Low complexity" evidence="4">
    <location>
        <begin position="184"/>
        <end position="208"/>
    </location>
</feature>
<dbReference type="GO" id="GO:0003924">
    <property type="term" value="F:GTPase activity"/>
    <property type="evidence" value="ECO:0007669"/>
    <property type="project" value="InterPro"/>
</dbReference>
<dbReference type="InterPro" id="IPR005225">
    <property type="entry name" value="Small_GTP-bd"/>
</dbReference>
<comment type="caution">
    <text evidence="5">The sequence shown here is derived from an EMBL/GenBank/DDBJ whole genome shotgun (WGS) entry which is preliminary data.</text>
</comment>
<evidence type="ECO:0000256" key="1">
    <source>
        <dbReference type="ARBA" id="ARBA00008344"/>
    </source>
</evidence>
<feature type="compositionally biased region" description="Basic and acidic residues" evidence="4">
    <location>
        <begin position="124"/>
        <end position="135"/>
    </location>
</feature>
<dbReference type="SUPFAM" id="SSF52540">
    <property type="entry name" value="P-loop containing nucleoside triphosphate hydrolases"/>
    <property type="match status" value="1"/>
</dbReference>
<evidence type="ECO:0000256" key="4">
    <source>
        <dbReference type="SAM" id="MobiDB-lite"/>
    </source>
</evidence>
<feature type="compositionally biased region" description="Polar residues" evidence="4">
    <location>
        <begin position="246"/>
        <end position="257"/>
    </location>
</feature>
<reference evidence="5" key="1">
    <citation type="submission" date="2014-03" db="EMBL/GenBank/DDBJ databases">
        <authorList>
            <person name="Casaregola S."/>
        </authorList>
    </citation>
    <scope>NUCLEOTIDE SEQUENCE [LARGE SCALE GENOMIC DNA]</scope>
    <source>
        <strain evidence="5">CLIB 918</strain>
    </source>
</reference>
<evidence type="ECO:0000313" key="6">
    <source>
        <dbReference type="Proteomes" id="UP000242525"/>
    </source>
</evidence>
<name>A0A0J9XL35_GEOCN</name>
<feature type="compositionally biased region" description="Low complexity" evidence="4">
    <location>
        <begin position="223"/>
        <end position="245"/>
    </location>
</feature>
<dbReference type="OrthoDB" id="5976022at2759"/>
<comment type="similarity">
    <text evidence="1">Belongs to the small GTPase superfamily. Ras family.</text>
</comment>
<feature type="region of interest" description="Disordered" evidence="4">
    <location>
        <begin position="184"/>
        <end position="272"/>
    </location>
</feature>
<dbReference type="Pfam" id="PF00071">
    <property type="entry name" value="Ras"/>
    <property type="match status" value="1"/>
</dbReference>
<dbReference type="InterPro" id="IPR001806">
    <property type="entry name" value="Small_GTPase"/>
</dbReference>
<dbReference type="GO" id="GO:0016020">
    <property type="term" value="C:membrane"/>
    <property type="evidence" value="ECO:0007669"/>
    <property type="project" value="InterPro"/>
</dbReference>
<dbReference type="InterPro" id="IPR020849">
    <property type="entry name" value="Small_GTPase_Ras-type"/>
</dbReference>
<dbReference type="GO" id="GO:0005525">
    <property type="term" value="F:GTP binding"/>
    <property type="evidence" value="ECO:0007669"/>
    <property type="project" value="UniProtKB-KW"/>
</dbReference>
<dbReference type="NCBIfam" id="TIGR00231">
    <property type="entry name" value="small_GTP"/>
    <property type="match status" value="1"/>
</dbReference>
<dbReference type="GO" id="GO:0007165">
    <property type="term" value="P:signal transduction"/>
    <property type="evidence" value="ECO:0007669"/>
    <property type="project" value="InterPro"/>
</dbReference>
<dbReference type="PROSITE" id="PS51419">
    <property type="entry name" value="RAB"/>
    <property type="match status" value="1"/>
</dbReference>
<accession>A0A0J9XL35</accession>
<keyword evidence="2" id="KW-0547">Nucleotide-binding</keyword>
<evidence type="ECO:0000256" key="3">
    <source>
        <dbReference type="ARBA" id="ARBA00023134"/>
    </source>
</evidence>
<dbReference type="EMBL" id="CCBN010000027">
    <property type="protein sequence ID" value="CDO57928.1"/>
    <property type="molecule type" value="Genomic_DNA"/>
</dbReference>
<proteinExistence type="inferred from homology"/>
<dbReference type="InterPro" id="IPR027417">
    <property type="entry name" value="P-loop_NTPase"/>
</dbReference>
<dbReference type="Gene3D" id="3.40.50.300">
    <property type="entry name" value="P-loop containing nucleotide triphosphate hydrolases"/>
    <property type="match status" value="1"/>
</dbReference>
<dbReference type="SMART" id="SM00175">
    <property type="entry name" value="RAB"/>
    <property type="match status" value="1"/>
</dbReference>
<dbReference type="SMART" id="SM00176">
    <property type="entry name" value="RAN"/>
    <property type="match status" value="1"/>
</dbReference>
<dbReference type="SMART" id="SM00173">
    <property type="entry name" value="RAS"/>
    <property type="match status" value="1"/>
</dbReference>
<dbReference type="AlphaFoldDB" id="A0A0J9XL35"/>
<sequence length="272" mass="30380">MARRDSTPLYKLTVLGDGGVGKTALTIQLCLNHFVETYDPTIEDSYRKQVVLDGQPATLEVLDTAGQEEYTALRDQWIREGECFLLVYSITSRSSFSRIRSFYNQIQRVKEDDDPFSVVIVGNKSDRDSGEREVSTQEGEALADELGGVPFFESSAKLNINIENAFFECARQCRKLRAKAAQEQQQPQSALPQQASQVSQQQQQQYSQDNSSLAYPDQYSSTPSSQHPAAPQTQQQPPASLQQSQVKSTANNTQSSGKPPKKKTRKDKCIIM</sequence>
<feature type="region of interest" description="Disordered" evidence="4">
    <location>
        <begin position="121"/>
        <end position="141"/>
    </location>
</feature>
<keyword evidence="3" id="KW-0342">GTP-binding</keyword>
<gene>
    <name evidence="5" type="ORF">BN980_GECA27s00791g</name>
</gene>
<evidence type="ECO:0000313" key="5">
    <source>
        <dbReference type="EMBL" id="CDO57928.1"/>
    </source>
</evidence>
<protein>
    <submittedName>
        <fullName evidence="5">Similar to Saccharomyces cerevisiae YGR152C RSR1 GTP-binding protein of the ras superfamily required for bud site selection</fullName>
    </submittedName>
</protein>
<feature type="compositionally biased region" description="Polar residues" evidence="4">
    <location>
        <begin position="209"/>
        <end position="222"/>
    </location>
</feature>
<dbReference type="SMART" id="SM00174">
    <property type="entry name" value="RHO"/>
    <property type="match status" value="1"/>
</dbReference>
<evidence type="ECO:0000256" key="2">
    <source>
        <dbReference type="ARBA" id="ARBA00022741"/>
    </source>
</evidence>
<dbReference type="PANTHER" id="PTHR24070">
    <property type="entry name" value="RAS, DI-RAS, AND RHEB FAMILY MEMBERS OF SMALL GTPASE SUPERFAMILY"/>
    <property type="match status" value="1"/>
</dbReference>
<dbReference type="FunFam" id="3.40.50.300:FF:000654">
    <property type="entry name" value="Small g-protein ras2"/>
    <property type="match status" value="1"/>
</dbReference>
<keyword evidence="6" id="KW-1185">Reference proteome</keyword>